<name>A0ABN9CN51_9NEOB</name>
<feature type="non-terminal residue" evidence="1">
    <location>
        <position position="1"/>
    </location>
</feature>
<dbReference type="Proteomes" id="UP001162483">
    <property type="component" value="Unassembled WGS sequence"/>
</dbReference>
<organism evidence="1 2">
    <name type="scientific">Staurois parvus</name>
    <dbReference type="NCBI Taxonomy" id="386267"/>
    <lineage>
        <taxon>Eukaryota</taxon>
        <taxon>Metazoa</taxon>
        <taxon>Chordata</taxon>
        <taxon>Craniata</taxon>
        <taxon>Vertebrata</taxon>
        <taxon>Euteleostomi</taxon>
        <taxon>Amphibia</taxon>
        <taxon>Batrachia</taxon>
        <taxon>Anura</taxon>
        <taxon>Neobatrachia</taxon>
        <taxon>Ranoidea</taxon>
        <taxon>Ranidae</taxon>
        <taxon>Staurois</taxon>
    </lineage>
</organism>
<evidence type="ECO:0000313" key="2">
    <source>
        <dbReference type="Proteomes" id="UP001162483"/>
    </source>
</evidence>
<protein>
    <submittedName>
        <fullName evidence="1">Uncharacterized protein</fullName>
    </submittedName>
</protein>
<dbReference type="EMBL" id="CATNWA010011324">
    <property type="protein sequence ID" value="CAI9561564.1"/>
    <property type="molecule type" value="Genomic_DNA"/>
</dbReference>
<evidence type="ECO:0000313" key="1">
    <source>
        <dbReference type="EMBL" id="CAI9561564.1"/>
    </source>
</evidence>
<proteinExistence type="predicted"/>
<accession>A0ABN9CN51</accession>
<keyword evidence="2" id="KW-1185">Reference proteome</keyword>
<gene>
    <name evidence="1" type="ORF">SPARVUS_LOCUS5453219</name>
</gene>
<comment type="caution">
    <text evidence="1">The sequence shown here is derived from an EMBL/GenBank/DDBJ whole genome shotgun (WGS) entry which is preliminary data.</text>
</comment>
<sequence length="66" mass="7192">ASAVNHWVPACDYSPAPGDHRVSLTGERSVYKQISPLSAPAHCFVWLCIAQPVKHTHSQQSKTAHS</sequence>
<reference evidence="1" key="1">
    <citation type="submission" date="2023-05" db="EMBL/GenBank/DDBJ databases">
        <authorList>
            <person name="Stuckert A."/>
        </authorList>
    </citation>
    <scope>NUCLEOTIDE SEQUENCE</scope>
</reference>